<evidence type="ECO:0000256" key="1">
    <source>
        <dbReference type="SAM" id="Phobius"/>
    </source>
</evidence>
<evidence type="ECO:0008006" key="4">
    <source>
        <dbReference type="Google" id="ProtNLM"/>
    </source>
</evidence>
<name>A0AB34LF86_PARDI</name>
<dbReference type="RefSeq" id="WP_036613722.1">
    <property type="nucleotide sequence ID" value="NZ_JNHK01000088.1"/>
</dbReference>
<dbReference type="GO" id="GO:0003723">
    <property type="term" value="F:RNA binding"/>
    <property type="evidence" value="ECO:0007669"/>
    <property type="project" value="InterPro"/>
</dbReference>
<evidence type="ECO:0000313" key="2">
    <source>
        <dbReference type="EMBL" id="KDS37480.1"/>
    </source>
</evidence>
<feature type="transmembrane region" description="Helical" evidence="1">
    <location>
        <begin position="65"/>
        <end position="84"/>
    </location>
</feature>
<dbReference type="Proteomes" id="UP000027850">
    <property type="component" value="Unassembled WGS sequence"/>
</dbReference>
<sequence length="97" mass="11378">MKIIDSEKLEKFIRKHVDADKPIQKWIETCEAANWKNHSDLKNDFLSADYVGNSRYVFNIKGNNYRIVAVVVFFAGRMIIRFIGTHPEYDKIDVKTI</sequence>
<evidence type="ECO:0000313" key="3">
    <source>
        <dbReference type="Proteomes" id="UP000027850"/>
    </source>
</evidence>
<protein>
    <recommendedName>
        <fullName evidence="4">Type II toxin-antitoxin system HigB family toxin</fullName>
    </recommendedName>
</protein>
<comment type="caution">
    <text evidence="2">The sequence shown here is derived from an EMBL/GenBank/DDBJ whole genome shotgun (WGS) entry which is preliminary data.</text>
</comment>
<dbReference type="GO" id="GO:0004519">
    <property type="term" value="F:endonuclease activity"/>
    <property type="evidence" value="ECO:0007669"/>
    <property type="project" value="InterPro"/>
</dbReference>
<dbReference type="InterPro" id="IPR018669">
    <property type="entry name" value="Toxin_HigB"/>
</dbReference>
<dbReference type="EMBL" id="JNHK01000088">
    <property type="protein sequence ID" value="KDS37480.1"/>
    <property type="molecule type" value="Genomic_DNA"/>
</dbReference>
<keyword evidence="1" id="KW-1133">Transmembrane helix</keyword>
<organism evidence="2 3">
    <name type="scientific">Parabacteroides distasonis str. 3776 D15 i</name>
    <dbReference type="NCBI Taxonomy" id="1339342"/>
    <lineage>
        <taxon>Bacteria</taxon>
        <taxon>Pseudomonadati</taxon>
        <taxon>Bacteroidota</taxon>
        <taxon>Bacteroidia</taxon>
        <taxon>Bacteroidales</taxon>
        <taxon>Tannerellaceae</taxon>
        <taxon>Parabacteroides</taxon>
    </lineage>
</organism>
<reference evidence="2 3" key="1">
    <citation type="submission" date="2014-04" db="EMBL/GenBank/DDBJ databases">
        <authorList>
            <person name="Sears C."/>
            <person name="Carroll K."/>
            <person name="Sack B.R."/>
            <person name="Qadri F."/>
            <person name="Myers L.L."/>
            <person name="Chung G.-T."/>
            <person name="Escheverria P."/>
            <person name="Fraser C.M."/>
            <person name="Sadzewicz L."/>
            <person name="Shefchek K.A."/>
            <person name="Tallon L."/>
            <person name="Das S.P."/>
            <person name="Daugherty S."/>
            <person name="Mongodin E.F."/>
        </authorList>
    </citation>
    <scope>NUCLEOTIDE SEQUENCE [LARGE SCALE GENOMIC DNA]</scope>
    <source>
        <strain evidence="2 3">3776 D15 i</strain>
    </source>
</reference>
<accession>A0AB34LF86</accession>
<gene>
    <name evidence="2" type="ORF">M091_0627</name>
</gene>
<proteinExistence type="predicted"/>
<dbReference type="Pfam" id="PF09907">
    <property type="entry name" value="HigB_toxin"/>
    <property type="match status" value="1"/>
</dbReference>
<dbReference type="GO" id="GO:0110001">
    <property type="term" value="C:toxin-antitoxin complex"/>
    <property type="evidence" value="ECO:0007669"/>
    <property type="project" value="InterPro"/>
</dbReference>
<keyword evidence="1" id="KW-0472">Membrane</keyword>
<keyword evidence="1" id="KW-0812">Transmembrane</keyword>
<dbReference type="AlphaFoldDB" id="A0AB34LF86"/>